<sequence length="59" mass="6413">MILDDGLVVGYSGEAFWPSGLQLLRPGQRVRLRVSADVASGNETARTILAITLTTFELH</sequence>
<reference evidence="2" key="1">
    <citation type="submission" date="2020-05" db="EMBL/GenBank/DDBJ databases">
        <authorList>
            <person name="Chiriac C."/>
            <person name="Salcher M."/>
            <person name="Ghai R."/>
            <person name="Kavagutti S V."/>
        </authorList>
    </citation>
    <scope>NUCLEOTIDE SEQUENCE</scope>
</reference>
<dbReference type="EMBL" id="CAFBPU010000055">
    <property type="protein sequence ID" value="CAB5038544.1"/>
    <property type="molecule type" value="Genomic_DNA"/>
</dbReference>
<dbReference type="EMBL" id="CAFBND010000086">
    <property type="protein sequence ID" value="CAB4952188.1"/>
    <property type="molecule type" value="Genomic_DNA"/>
</dbReference>
<organism evidence="2">
    <name type="scientific">freshwater metagenome</name>
    <dbReference type="NCBI Taxonomy" id="449393"/>
    <lineage>
        <taxon>unclassified sequences</taxon>
        <taxon>metagenomes</taxon>
        <taxon>ecological metagenomes</taxon>
    </lineage>
</organism>
<evidence type="ECO:0000313" key="1">
    <source>
        <dbReference type="EMBL" id="CAB4952188.1"/>
    </source>
</evidence>
<gene>
    <name evidence="1" type="ORF">UFOPK3752_01728</name>
    <name evidence="2" type="ORF">UFOPK4150_02033</name>
</gene>
<accession>A0A6J7SB40</accession>
<proteinExistence type="predicted"/>
<dbReference type="AlphaFoldDB" id="A0A6J7SB40"/>
<protein>
    <submittedName>
        <fullName evidence="2">Unannotated protein</fullName>
    </submittedName>
</protein>
<name>A0A6J7SB40_9ZZZZ</name>
<evidence type="ECO:0000313" key="2">
    <source>
        <dbReference type="EMBL" id="CAB5038544.1"/>
    </source>
</evidence>